<reference evidence="1" key="1">
    <citation type="submission" date="2024-04" db="EMBL/GenBank/DDBJ databases">
        <title>Complete genome sequence of Sphingobacterium thalpophiium BAA-1094.</title>
        <authorList>
            <person name="Adaikpoh B.I."/>
        </authorList>
    </citation>
    <scope>NUCLEOTIDE SEQUENCE</scope>
    <source>
        <strain evidence="1">BAA-1094</strain>
    </source>
</reference>
<evidence type="ECO:0000313" key="1">
    <source>
        <dbReference type="EMBL" id="WZN53991.1"/>
    </source>
</evidence>
<dbReference type="Proteomes" id="UP001485301">
    <property type="component" value="Chromosome"/>
</dbReference>
<protein>
    <submittedName>
        <fullName evidence="1">Uncharacterized protein</fullName>
    </submittedName>
</protein>
<dbReference type="EMBL" id="CP151087">
    <property type="protein sequence ID" value="WZN53991.1"/>
    <property type="molecule type" value="Genomic_DNA"/>
</dbReference>
<sequence>MKVKEKIPVVSINLDRRIDRKNHIIGQFRDRAEFELRVVRAIEHTIGAIGLWQTLHKIVMDAEREQLNYVIICEDDHCFTSNYNEVNLRNLIKRADQKQADILLGGVSHFEDAVQVGQDLFWINYFSGFQFTLIFNRFFKRILNLDFKEYDNIDMKMSEISQNMYCMYPFISIQKEFGYSDVTKKNEQKGRVDEYFKKTEQRLETLLSLRSQLENL</sequence>
<name>A0ACD5BWL4_9SPHI</name>
<gene>
    <name evidence="1" type="ORF">AACH28_15180</name>
</gene>
<keyword evidence="2" id="KW-1185">Reference proteome</keyword>
<organism evidence="1 2">
    <name type="scientific">Sphingobacterium thalpophilum</name>
    <dbReference type="NCBI Taxonomy" id="259"/>
    <lineage>
        <taxon>Bacteria</taxon>
        <taxon>Pseudomonadati</taxon>
        <taxon>Bacteroidota</taxon>
        <taxon>Sphingobacteriia</taxon>
        <taxon>Sphingobacteriales</taxon>
        <taxon>Sphingobacteriaceae</taxon>
        <taxon>Sphingobacterium</taxon>
    </lineage>
</organism>
<evidence type="ECO:0000313" key="2">
    <source>
        <dbReference type="Proteomes" id="UP001485301"/>
    </source>
</evidence>
<accession>A0ACD5BWL4</accession>
<proteinExistence type="predicted"/>